<dbReference type="InterPro" id="IPR050072">
    <property type="entry name" value="Peptidase_M20A"/>
</dbReference>
<dbReference type="InterPro" id="IPR011650">
    <property type="entry name" value="Peptidase_M20_dimer"/>
</dbReference>
<dbReference type="InterPro" id="IPR017150">
    <property type="entry name" value="Pept_M20_glutamate_carboxypep"/>
</dbReference>
<dbReference type="GO" id="GO:0016787">
    <property type="term" value="F:hydrolase activity"/>
    <property type="evidence" value="ECO:0007669"/>
    <property type="project" value="UniProtKB-KW"/>
</dbReference>
<keyword evidence="2" id="KW-0378">Hydrolase</keyword>
<dbReference type="AlphaFoldDB" id="A0A2N6T2M4"/>
<protein>
    <submittedName>
        <fullName evidence="5">Peptidase M20</fullName>
    </submittedName>
</protein>
<dbReference type="Gene3D" id="3.30.70.360">
    <property type="match status" value="1"/>
</dbReference>
<evidence type="ECO:0000313" key="6">
    <source>
        <dbReference type="Proteomes" id="UP000235836"/>
    </source>
</evidence>
<dbReference type="Pfam" id="PF01546">
    <property type="entry name" value="Peptidase_M20"/>
    <property type="match status" value="1"/>
</dbReference>
<dbReference type="PANTHER" id="PTHR43808:SF9">
    <property type="entry name" value="BLL0789 PROTEIN"/>
    <property type="match status" value="1"/>
</dbReference>
<dbReference type="InterPro" id="IPR036264">
    <property type="entry name" value="Bact_exopeptidase_dim_dom"/>
</dbReference>
<feature type="active site" evidence="3">
    <location>
        <position position="94"/>
    </location>
</feature>
<dbReference type="InterPro" id="IPR002933">
    <property type="entry name" value="Peptidase_M20"/>
</dbReference>
<dbReference type="EMBL" id="PNHG01000029">
    <property type="protein sequence ID" value="PMC63532.1"/>
    <property type="molecule type" value="Genomic_DNA"/>
</dbReference>
<dbReference type="RefSeq" id="WP_102724559.1">
    <property type="nucleotide sequence ID" value="NZ_PNHG01000029.1"/>
</dbReference>
<dbReference type="Gene3D" id="3.40.630.10">
    <property type="entry name" value="Zn peptidases"/>
    <property type="match status" value="1"/>
</dbReference>
<sequence>MTNPAQNPRLPLSVAEEAIDDMLADAFSLVNIETYSFDKPGLDEGLEGLLGVVDKRLGAPDEQERFSGGEYGDIVVRTYRGTSPGRVVIAGHYDTVWPAGTVDAWNPPPHEDTRERLSGPGLFDMKIGLTQGIWALKLLRSAGLPHPDVTYIFNGDEEIGSPASQHIIEDVSRGADAAFVLEASVDGNVKVARKGIGDITITATGIEAHAGLEPEKGASAIIALMEFCLEAAKLGDSDKGTTVNVGVITGGSSANVVAGTASAKIDVRHWIPEETERIDAALASITPSDPRVSIAVKSSWNRPPMQHTAGTEALFQVLKTQAALLGRADLQGIAVGGGSDANFISAIGVPVVCGLGAGGAGAHARYEYVYPDSVPFFTALLANTIATIKGPVV</sequence>
<proteinExistence type="predicted"/>
<dbReference type="SUPFAM" id="SSF53187">
    <property type="entry name" value="Zn-dependent exopeptidases"/>
    <property type="match status" value="1"/>
</dbReference>
<dbReference type="Pfam" id="PF07687">
    <property type="entry name" value="M20_dimer"/>
    <property type="match status" value="1"/>
</dbReference>
<evidence type="ECO:0000256" key="3">
    <source>
        <dbReference type="PIRSR" id="PIRSR037238-1"/>
    </source>
</evidence>
<name>A0A2N6T2M4_9CORY</name>
<keyword evidence="1" id="KW-0479">Metal-binding</keyword>
<evidence type="ECO:0000256" key="2">
    <source>
        <dbReference type="ARBA" id="ARBA00022801"/>
    </source>
</evidence>
<accession>A0A2N6T2M4</accession>
<reference evidence="5 6" key="1">
    <citation type="submission" date="2017-09" db="EMBL/GenBank/DDBJ databases">
        <title>Bacterial strain isolated from the female urinary microbiota.</title>
        <authorList>
            <person name="Thomas-White K."/>
            <person name="Kumar N."/>
            <person name="Forster S."/>
            <person name="Putonti C."/>
            <person name="Lawley T."/>
            <person name="Wolfe A.J."/>
        </authorList>
    </citation>
    <scope>NUCLEOTIDE SEQUENCE [LARGE SCALE GENOMIC DNA]</scope>
    <source>
        <strain evidence="5 6">UMB0792</strain>
    </source>
</reference>
<gene>
    <name evidence="5" type="ORF">CJ203_10605</name>
</gene>
<evidence type="ECO:0000256" key="1">
    <source>
        <dbReference type="ARBA" id="ARBA00022723"/>
    </source>
</evidence>
<dbReference type="PIRSF" id="PIRSF037238">
    <property type="entry name" value="Carboxypeptidase_G2"/>
    <property type="match status" value="1"/>
</dbReference>
<keyword evidence="6" id="KW-1185">Reference proteome</keyword>
<dbReference type="GO" id="GO:0046872">
    <property type="term" value="F:metal ion binding"/>
    <property type="evidence" value="ECO:0007669"/>
    <property type="project" value="UniProtKB-KW"/>
</dbReference>
<dbReference type="Proteomes" id="UP000235836">
    <property type="component" value="Unassembled WGS sequence"/>
</dbReference>
<evidence type="ECO:0000313" key="5">
    <source>
        <dbReference type="EMBL" id="PMC63532.1"/>
    </source>
</evidence>
<comment type="caution">
    <text evidence="5">The sequence shown here is derived from an EMBL/GenBank/DDBJ whole genome shotgun (WGS) entry which is preliminary data.</text>
</comment>
<evidence type="ECO:0000259" key="4">
    <source>
        <dbReference type="Pfam" id="PF07687"/>
    </source>
</evidence>
<feature type="domain" description="Peptidase M20 dimerisation" evidence="4">
    <location>
        <begin position="191"/>
        <end position="284"/>
    </location>
</feature>
<feature type="active site" description="Proton acceptor" evidence="3">
    <location>
        <position position="157"/>
    </location>
</feature>
<dbReference type="PANTHER" id="PTHR43808">
    <property type="entry name" value="ACETYLORNITHINE DEACETYLASE"/>
    <property type="match status" value="1"/>
</dbReference>
<dbReference type="SUPFAM" id="SSF55031">
    <property type="entry name" value="Bacterial exopeptidase dimerisation domain"/>
    <property type="match status" value="1"/>
</dbReference>
<organism evidence="5 6">
    <name type="scientific">Corynebacterium tuscaniense</name>
    <dbReference type="NCBI Taxonomy" id="302449"/>
    <lineage>
        <taxon>Bacteria</taxon>
        <taxon>Bacillati</taxon>
        <taxon>Actinomycetota</taxon>
        <taxon>Actinomycetes</taxon>
        <taxon>Mycobacteriales</taxon>
        <taxon>Corynebacteriaceae</taxon>
        <taxon>Corynebacterium</taxon>
    </lineage>
</organism>